<evidence type="ECO:0000313" key="7">
    <source>
        <dbReference type="EMBL" id="CAX42127.1"/>
    </source>
</evidence>
<evidence type="ECO:0000256" key="3">
    <source>
        <dbReference type="SAM" id="MobiDB-lite"/>
    </source>
</evidence>
<comment type="similarity">
    <text evidence="1">Belongs to the beclin family.</text>
</comment>
<proteinExistence type="inferred from homology"/>
<feature type="region of interest" description="Disordered" evidence="3">
    <location>
        <begin position="70"/>
        <end position="152"/>
    </location>
</feature>
<dbReference type="GO" id="GO:0000045">
    <property type="term" value="P:autophagosome assembly"/>
    <property type="evidence" value="ECO:0007669"/>
    <property type="project" value="TreeGrafter"/>
</dbReference>
<dbReference type="GO" id="GO:0034271">
    <property type="term" value="C:phosphatidylinositol 3-kinase complex, class III, type I"/>
    <property type="evidence" value="ECO:0007669"/>
    <property type="project" value="TreeGrafter"/>
</dbReference>
<dbReference type="GO" id="GO:0043548">
    <property type="term" value="F:phosphatidylinositol 3-kinase binding"/>
    <property type="evidence" value="ECO:0007669"/>
    <property type="project" value="TreeGrafter"/>
</dbReference>
<dbReference type="GO" id="GO:0000423">
    <property type="term" value="P:mitophagy"/>
    <property type="evidence" value="ECO:0007669"/>
    <property type="project" value="TreeGrafter"/>
</dbReference>
<accession>B9WFV8</accession>
<feature type="coiled-coil region" evidence="2">
    <location>
        <begin position="253"/>
        <end position="320"/>
    </location>
</feature>
<evidence type="ECO:0000313" key="8">
    <source>
        <dbReference type="Proteomes" id="UP000002605"/>
    </source>
</evidence>
<dbReference type="InterPro" id="IPR040455">
    <property type="entry name" value="Atg6_BARA"/>
</dbReference>
<dbReference type="Gene3D" id="1.10.418.40">
    <property type="entry name" value="Autophagy protein 6/Beclin 1"/>
    <property type="match status" value="1"/>
</dbReference>
<evidence type="ECO:0000256" key="2">
    <source>
        <dbReference type="SAM" id="Coils"/>
    </source>
</evidence>
<dbReference type="InterPro" id="IPR041691">
    <property type="entry name" value="Atg6/beclin_CC"/>
</dbReference>
<keyword evidence="2" id="KW-0175">Coiled coil</keyword>
<dbReference type="VEuPathDB" id="FungiDB:CD36_42480"/>
<dbReference type="GeneID" id="8047659"/>
<protein>
    <submittedName>
        <fullName evidence="7">Vacuolar protein sorting-associated protein, putative</fullName>
    </submittedName>
</protein>
<dbReference type="GO" id="GO:0045324">
    <property type="term" value="P:late endosome to vacuole transport"/>
    <property type="evidence" value="ECO:0007669"/>
    <property type="project" value="TreeGrafter"/>
</dbReference>
<evidence type="ECO:0000313" key="6">
    <source>
        <dbReference type="CGD" id="CAL0000159670"/>
    </source>
</evidence>
<dbReference type="EMBL" id="FM992691">
    <property type="protein sequence ID" value="CAX42127.1"/>
    <property type="molecule type" value="Genomic_DNA"/>
</dbReference>
<keyword evidence="8" id="KW-1185">Reference proteome</keyword>
<dbReference type="CGD" id="CAL0000159670">
    <property type="gene designation" value="Cd36_42480"/>
</dbReference>
<dbReference type="Pfam" id="PF04111">
    <property type="entry name" value="APG6"/>
    <property type="match status" value="1"/>
</dbReference>
<dbReference type="GO" id="GO:0000407">
    <property type="term" value="C:phagophore assembly site"/>
    <property type="evidence" value="ECO:0007669"/>
    <property type="project" value="TreeGrafter"/>
</dbReference>
<dbReference type="GO" id="GO:0034272">
    <property type="term" value="C:phosphatidylinositol 3-kinase complex, class III, type II"/>
    <property type="evidence" value="ECO:0007669"/>
    <property type="project" value="TreeGrafter"/>
</dbReference>
<dbReference type="OrthoDB" id="20368at2759"/>
<organism evidence="7 8">
    <name type="scientific">Candida dubliniensis (strain CD36 / ATCC MYA-646 / CBS 7987 / NCPF 3949 / NRRL Y-17841)</name>
    <name type="common">Yeast</name>
    <dbReference type="NCBI Taxonomy" id="573826"/>
    <lineage>
        <taxon>Eukaryota</taxon>
        <taxon>Fungi</taxon>
        <taxon>Dikarya</taxon>
        <taxon>Ascomycota</taxon>
        <taxon>Saccharomycotina</taxon>
        <taxon>Pichiomycetes</taxon>
        <taxon>Debaryomycetaceae</taxon>
        <taxon>Candida/Lodderomyces clade</taxon>
        <taxon>Candida</taxon>
    </lineage>
</organism>
<feature type="domain" description="Atg6 BARA" evidence="4">
    <location>
        <begin position="331"/>
        <end position="510"/>
    </location>
</feature>
<dbReference type="PANTHER" id="PTHR12768">
    <property type="entry name" value="BECLIN 1"/>
    <property type="match status" value="1"/>
</dbReference>
<feature type="compositionally biased region" description="Basic and acidic residues" evidence="3">
    <location>
        <begin position="97"/>
        <end position="110"/>
    </location>
</feature>
<evidence type="ECO:0000259" key="4">
    <source>
        <dbReference type="Pfam" id="PF04111"/>
    </source>
</evidence>
<feature type="domain" description="Atg6/beclin coiled-coil" evidence="5">
    <location>
        <begin position="176"/>
        <end position="327"/>
    </location>
</feature>
<dbReference type="InterPro" id="IPR007243">
    <property type="entry name" value="Atg6/Beclin"/>
</dbReference>
<dbReference type="Pfam" id="PF17675">
    <property type="entry name" value="APG6_N"/>
    <property type="match status" value="1"/>
</dbReference>
<reference evidence="7 8" key="1">
    <citation type="journal article" date="2009" name="Genome Res.">
        <title>Comparative genomics of the fungal pathogens Candida dubliniensis and Candida albicans.</title>
        <authorList>
            <person name="Jackson A.P."/>
            <person name="Gamble J.A."/>
            <person name="Yeomans T."/>
            <person name="Moran G.P."/>
            <person name="Saunders D."/>
            <person name="Harris D."/>
            <person name="Aslett M."/>
            <person name="Barrell J.F."/>
            <person name="Butler G."/>
            <person name="Citiulo F."/>
            <person name="Coleman D.C."/>
            <person name="de Groot P.W.J."/>
            <person name="Goodwin T.J."/>
            <person name="Quail M.A."/>
            <person name="McQuillan J."/>
            <person name="Munro C.A."/>
            <person name="Pain A."/>
            <person name="Poulter R.T."/>
            <person name="Rajandream M.A."/>
            <person name="Renauld H."/>
            <person name="Spiering M.J."/>
            <person name="Tivey A."/>
            <person name="Gow N.A.R."/>
            <person name="Barrell B."/>
            <person name="Sullivan D.J."/>
            <person name="Berriman M."/>
        </authorList>
    </citation>
    <scope>NUCLEOTIDE SEQUENCE [LARGE SCALE GENOMIC DNA]</scope>
    <source>
        <strain evidence="8">CD36 / ATCC MYA-646 / CBS 7987 / NCPF 3949 / NRRL Y-17841</strain>
    </source>
</reference>
<sequence>MSNNQVFECQKCDTPLNLDQSLLNLNESQLKLLVSQKKYKLFRKANSQILKDLDPQDYISQDRLEMYQSITNQEPINHRNYFESEDDEDDEEDEYEGEGHNQQRKLRDSEFSSDSNSYLVLNESDEFEENSKKSQDGDEAGSQSTDERNDFRMSTRIKTLNKIFAILSNNQEIDHPLSEDCAKLLIENYQLKFDQSQKEKETYLSFLRKLKDKDSQLDLYNEDDENNEIVNPDLLHQDLDQKLYQSIQEFQKLTVLEKENLKELKKLEQTKTELEAQLSDYEQELDNLRNNGLNSVLRLKNNLQLELNEKNKKLEQSKAAYDVQLDHIDKLRNLNIYTRIFHISCDSQDKFSTINGFRLGHKIIWPEINAALGQIVLLLVFIIKRLKLDLKNYKLVPMGSQSQIIKFNTKDSIDGTTKSKTVLNLYSSDEFSLGKLFNFNKLDVAMIALLDIVKLIEAKVTSIDQEIELPYKIKDDTIGGKSIRVTSNSEWTSSCKFLLTNLNWILAFVSAHTSSEEAS</sequence>
<dbReference type="KEGG" id="cdu:CD36_42480"/>
<dbReference type="Proteomes" id="UP000002605">
    <property type="component" value="Chromosome 4"/>
</dbReference>
<dbReference type="GO" id="GO:0006995">
    <property type="term" value="P:cellular response to nitrogen starvation"/>
    <property type="evidence" value="ECO:0007669"/>
    <property type="project" value="TreeGrafter"/>
</dbReference>
<feature type="compositionally biased region" description="Acidic residues" evidence="3">
    <location>
        <begin position="83"/>
        <end position="96"/>
    </location>
</feature>
<dbReference type="eggNOG" id="KOG2751">
    <property type="taxonomic scope" value="Eukaryota"/>
</dbReference>
<dbReference type="InterPro" id="IPR038274">
    <property type="entry name" value="Atg6/Beclin_C_sf"/>
</dbReference>
<evidence type="ECO:0000259" key="5">
    <source>
        <dbReference type="Pfam" id="PF17675"/>
    </source>
</evidence>
<dbReference type="RefSeq" id="XP_002419912.1">
    <property type="nucleotide sequence ID" value="XM_002419867.1"/>
</dbReference>
<name>B9WFV8_CANDC</name>
<evidence type="ECO:0000256" key="1">
    <source>
        <dbReference type="ARBA" id="ARBA00005965"/>
    </source>
</evidence>
<dbReference type="AlphaFoldDB" id="B9WFV8"/>
<dbReference type="PANTHER" id="PTHR12768:SF4">
    <property type="entry name" value="BECLIN-1"/>
    <property type="match status" value="1"/>
</dbReference>
<dbReference type="HOGENOM" id="CLU_024219_3_2_1"/>
<dbReference type="GO" id="GO:0030674">
    <property type="term" value="F:protein-macromolecule adaptor activity"/>
    <property type="evidence" value="ECO:0007669"/>
    <property type="project" value="TreeGrafter"/>
</dbReference>
<gene>
    <name evidence="6" type="ordered locus">Cd36_42480</name>
    <name evidence="7" type="ORF">CD36_42480</name>
</gene>